<evidence type="ECO:0000313" key="1">
    <source>
        <dbReference type="EMBL" id="VEU23337.1"/>
    </source>
</evidence>
<dbReference type="InParanoid" id="A0A448YR44"/>
<name>A0A448YR44_BRENA</name>
<accession>A0A448YR44</accession>
<protein>
    <submittedName>
        <fullName evidence="1">DEKNAAC104470</fullName>
    </submittedName>
</protein>
<dbReference type="OrthoDB" id="3980807at2759"/>
<reference evidence="1 2" key="1">
    <citation type="submission" date="2018-12" db="EMBL/GenBank/DDBJ databases">
        <authorList>
            <person name="Tiukova I."/>
            <person name="Dainat J."/>
        </authorList>
    </citation>
    <scope>NUCLEOTIDE SEQUENCE [LARGE SCALE GENOMIC DNA]</scope>
</reference>
<gene>
    <name evidence="1" type="ORF">BRENAR_LOCUS4068</name>
</gene>
<dbReference type="Pfam" id="PF17306">
    <property type="entry name" value="DUF5355"/>
    <property type="match status" value="1"/>
</dbReference>
<dbReference type="FunCoup" id="A0A448YR44">
    <property type="interactions" value="13"/>
</dbReference>
<dbReference type="AlphaFoldDB" id="A0A448YR44"/>
<sequence>MTTVVQEIPFPLPDFKTCTGIPPSIGDTRATISPDNLMNSSNILYNYVDVLCTLAHNHQPNADSVPKILLSAKQIPLLQVEGHCPWSNYRIAKEHLSKWTVYDEIVMAVISACLTYNQLTIQNLEEYSLQEEQLTDEAWRKANNLLKQSFSLLNAFSPGVDDPSHSVNLNYVFQLNTALIQLMVVMKNLFLTYHEIDAQFGAFDKLPANLGTYRKILIFIYNKFSVLGSLHSGFTHDRSFQNYKHFLQALYCYYSAAEYYKKNEMGLALGLVEYGLQSVIERDPIRSKLGIQRKKKKVKDKKLLEGEIKLAREFHKNDFPVLLQRVLVIVAKLLRILYVKFDKMNSSLNFDRVVEPMEIEQNYLFTSANLPSGLQVPLANVMEYVPNCLEGYARQPTVRRYY</sequence>
<dbReference type="InterPro" id="IPR035278">
    <property type="entry name" value="DUF5355"/>
</dbReference>
<proteinExistence type="predicted"/>
<dbReference type="Proteomes" id="UP000290900">
    <property type="component" value="Unassembled WGS sequence"/>
</dbReference>
<evidence type="ECO:0000313" key="2">
    <source>
        <dbReference type="Proteomes" id="UP000290900"/>
    </source>
</evidence>
<organism evidence="1 2">
    <name type="scientific">Brettanomyces naardenensis</name>
    <name type="common">Yeast</name>
    <dbReference type="NCBI Taxonomy" id="13370"/>
    <lineage>
        <taxon>Eukaryota</taxon>
        <taxon>Fungi</taxon>
        <taxon>Dikarya</taxon>
        <taxon>Ascomycota</taxon>
        <taxon>Saccharomycotina</taxon>
        <taxon>Pichiomycetes</taxon>
        <taxon>Pichiales</taxon>
        <taxon>Pichiaceae</taxon>
        <taxon>Brettanomyces</taxon>
    </lineage>
</organism>
<keyword evidence="2" id="KW-1185">Reference proteome</keyword>
<dbReference type="EMBL" id="CAACVR010000045">
    <property type="protein sequence ID" value="VEU23337.1"/>
    <property type="molecule type" value="Genomic_DNA"/>
</dbReference>